<evidence type="ECO:0000313" key="4">
    <source>
        <dbReference type="Proteomes" id="UP000034407"/>
    </source>
</evidence>
<evidence type="ECO:0000313" key="3">
    <source>
        <dbReference type="EMBL" id="KKY00083.1"/>
    </source>
</evidence>
<keyword evidence="4" id="KW-1185">Reference proteome</keyword>
<comment type="caution">
    <text evidence="3">The sequence shown here is derived from an EMBL/GenBank/DDBJ whole genome shotgun (WGS) entry which is preliminary data.</text>
</comment>
<feature type="compositionally biased region" description="Basic and acidic residues" evidence="1">
    <location>
        <begin position="90"/>
        <end position="100"/>
    </location>
</feature>
<dbReference type="AlphaFoldDB" id="A0A0M3DCS9"/>
<evidence type="ECO:0000256" key="2">
    <source>
        <dbReference type="SAM" id="Phobius"/>
    </source>
</evidence>
<name>A0A0M3DCS9_9FIRM</name>
<dbReference type="RefSeq" id="WP_046824178.1">
    <property type="nucleotide sequence ID" value="NZ_LBBT01000338.1"/>
</dbReference>
<dbReference type="PATRIC" id="fig|1629550.3.peg.2747"/>
<dbReference type="Proteomes" id="UP000034407">
    <property type="component" value="Unassembled WGS sequence"/>
</dbReference>
<keyword evidence="2" id="KW-1133">Transmembrane helix</keyword>
<feature type="compositionally biased region" description="Polar residues" evidence="1">
    <location>
        <begin position="117"/>
        <end position="126"/>
    </location>
</feature>
<dbReference type="OrthoDB" id="1750646at2"/>
<dbReference type="EMBL" id="LBBT01000338">
    <property type="protein sequence ID" value="KKY00083.1"/>
    <property type="molecule type" value="Genomic_DNA"/>
</dbReference>
<proteinExistence type="predicted"/>
<evidence type="ECO:0000256" key="1">
    <source>
        <dbReference type="SAM" id="MobiDB-lite"/>
    </source>
</evidence>
<feature type="region of interest" description="Disordered" evidence="1">
    <location>
        <begin position="90"/>
        <end position="130"/>
    </location>
</feature>
<feature type="transmembrane region" description="Helical" evidence="2">
    <location>
        <begin position="30"/>
        <end position="49"/>
    </location>
</feature>
<keyword evidence="2" id="KW-0472">Membrane</keyword>
<gene>
    <name evidence="3" type="ORF">VN21_16215</name>
</gene>
<protein>
    <submittedName>
        <fullName evidence="3">Uncharacterized protein</fullName>
    </submittedName>
</protein>
<keyword evidence="2" id="KW-0812">Transmembrane</keyword>
<reference evidence="3 4" key="1">
    <citation type="submission" date="2015-04" db="EMBL/GenBank/DDBJ databases">
        <title>Microcin producing Clostridium sp. JC272T.</title>
        <authorList>
            <person name="Jyothsna T."/>
            <person name="Sasikala C."/>
            <person name="Ramana C."/>
        </authorList>
    </citation>
    <scope>NUCLEOTIDE SEQUENCE [LARGE SCALE GENOMIC DNA]</scope>
    <source>
        <strain evidence="3 4">JC272</strain>
    </source>
</reference>
<accession>A0A0M3DCS9</accession>
<sequence length="263" mass="30710">MRWALVILLLYILPLWILFKNKEDFKRASIYGGMYVVVATVIVICNIYISTINKIEEILEYRSYAFNEQYEDNQEAKYKNEKIEVKQSDLKETKKVENSEKQSSNTENDSKKEESNTNEVDSVSMQKSDKETIQNFKSEIYKIERKALVPMRECLPNTKNLDINVNTINKAKKDVAYAKEMCDEVVQTYEDMEVPKLSNEDATNQLEYSKICVQKAYILRGKAMECAQNMLKTKNLKYISQIKEYLSLSDNEIKNFVDTIKSL</sequence>
<organism evidence="3 4">
    <name type="scientific">Paraclostridium benzoelyticum</name>
    <dbReference type="NCBI Taxonomy" id="1629550"/>
    <lineage>
        <taxon>Bacteria</taxon>
        <taxon>Bacillati</taxon>
        <taxon>Bacillota</taxon>
        <taxon>Clostridia</taxon>
        <taxon>Peptostreptococcales</taxon>
        <taxon>Peptostreptococcaceae</taxon>
        <taxon>Paraclostridium</taxon>
    </lineage>
</organism>